<reference evidence="3" key="1">
    <citation type="journal article" date="2023" name="Mol. Phylogenet. Evol.">
        <title>Genome-scale phylogeny and comparative genomics of the fungal order Sordariales.</title>
        <authorList>
            <person name="Hensen N."/>
            <person name="Bonometti L."/>
            <person name="Westerberg I."/>
            <person name="Brannstrom I.O."/>
            <person name="Guillou S."/>
            <person name="Cros-Aarteil S."/>
            <person name="Calhoun S."/>
            <person name="Haridas S."/>
            <person name="Kuo A."/>
            <person name="Mondo S."/>
            <person name="Pangilinan J."/>
            <person name="Riley R."/>
            <person name="LaButti K."/>
            <person name="Andreopoulos B."/>
            <person name="Lipzen A."/>
            <person name="Chen C."/>
            <person name="Yan M."/>
            <person name="Daum C."/>
            <person name="Ng V."/>
            <person name="Clum A."/>
            <person name="Steindorff A."/>
            <person name="Ohm R.A."/>
            <person name="Martin F."/>
            <person name="Silar P."/>
            <person name="Natvig D.O."/>
            <person name="Lalanne C."/>
            <person name="Gautier V."/>
            <person name="Ament-Velasquez S.L."/>
            <person name="Kruys A."/>
            <person name="Hutchinson M.I."/>
            <person name="Powell A.J."/>
            <person name="Barry K."/>
            <person name="Miller A.N."/>
            <person name="Grigoriev I.V."/>
            <person name="Debuchy R."/>
            <person name="Gladieux P."/>
            <person name="Hiltunen Thoren M."/>
            <person name="Johannesson H."/>
        </authorList>
    </citation>
    <scope>NUCLEOTIDE SEQUENCE</scope>
    <source>
        <strain evidence="3">CBS 958.72</strain>
    </source>
</reference>
<accession>A0AAE0MYM7</accession>
<dbReference type="Proteomes" id="UP001287356">
    <property type="component" value="Unassembled WGS sequence"/>
</dbReference>
<proteinExistence type="predicted"/>
<dbReference type="PANTHER" id="PTHR33112">
    <property type="entry name" value="DOMAIN PROTEIN, PUTATIVE-RELATED"/>
    <property type="match status" value="1"/>
</dbReference>
<evidence type="ECO:0000259" key="2">
    <source>
        <dbReference type="Pfam" id="PF06985"/>
    </source>
</evidence>
<keyword evidence="4" id="KW-1185">Reference proteome</keyword>
<dbReference type="PANTHER" id="PTHR33112:SF10">
    <property type="entry name" value="TOL"/>
    <property type="match status" value="1"/>
</dbReference>
<dbReference type="Pfam" id="PF06985">
    <property type="entry name" value="HET"/>
    <property type="match status" value="1"/>
</dbReference>
<sequence>MICALCSKHILKAGNQGTHQDPRTLDGNSHHHTFADLEQSARDGCDMCILFKQAVVEQYAHKLGCTQEEAANHHRDLDTPRRRQEYRRKFYITEDIVRKAKPEQYLPPMDYSVQRWYFLRSDDGDEPSCKPFVNLASSPASRSSARKSPTAACRGPSKTPSPPRALGLRYLWIDSLCIVQARFKARLEEQCAQMSRIYQGTLVTIAAAATPDCDAGFLRPRARPLLPDLAVEIAPGGFATTCTAPLPSMLEDPDASCWAVVPEKQLRMVGRLDPFGAVREGGFIELSGKVRTVLVGKSRHGGLPGVLAVYADAGLGRVEPDGHQITAAYIPDAYAKYPTSEPTDPIPSGSVRWPLSRLAAARVSICGSGWCTIADMWARSLMTRRT</sequence>
<feature type="domain" description="Heterokaryon incompatibility" evidence="2">
    <location>
        <begin position="164"/>
        <end position="223"/>
    </location>
</feature>
<evidence type="ECO:0000313" key="4">
    <source>
        <dbReference type="Proteomes" id="UP001287356"/>
    </source>
</evidence>
<name>A0AAE0MYM7_9PEZI</name>
<protein>
    <recommendedName>
        <fullName evidence="2">Heterokaryon incompatibility domain-containing protein</fullName>
    </recommendedName>
</protein>
<dbReference type="InterPro" id="IPR010730">
    <property type="entry name" value="HET"/>
</dbReference>
<organism evidence="3 4">
    <name type="scientific">Lasiosphaeria ovina</name>
    <dbReference type="NCBI Taxonomy" id="92902"/>
    <lineage>
        <taxon>Eukaryota</taxon>
        <taxon>Fungi</taxon>
        <taxon>Dikarya</taxon>
        <taxon>Ascomycota</taxon>
        <taxon>Pezizomycotina</taxon>
        <taxon>Sordariomycetes</taxon>
        <taxon>Sordariomycetidae</taxon>
        <taxon>Sordariales</taxon>
        <taxon>Lasiosphaeriaceae</taxon>
        <taxon>Lasiosphaeria</taxon>
    </lineage>
</organism>
<dbReference type="EMBL" id="JAULSN010000010">
    <property type="protein sequence ID" value="KAK3361896.1"/>
    <property type="molecule type" value="Genomic_DNA"/>
</dbReference>
<feature type="region of interest" description="Disordered" evidence="1">
    <location>
        <begin position="135"/>
        <end position="162"/>
    </location>
</feature>
<comment type="caution">
    <text evidence="3">The sequence shown here is derived from an EMBL/GenBank/DDBJ whole genome shotgun (WGS) entry which is preliminary data.</text>
</comment>
<feature type="compositionally biased region" description="Low complexity" evidence="1">
    <location>
        <begin position="136"/>
        <end position="152"/>
    </location>
</feature>
<evidence type="ECO:0000313" key="3">
    <source>
        <dbReference type="EMBL" id="KAK3361896.1"/>
    </source>
</evidence>
<reference evidence="3" key="2">
    <citation type="submission" date="2023-06" db="EMBL/GenBank/DDBJ databases">
        <authorList>
            <consortium name="Lawrence Berkeley National Laboratory"/>
            <person name="Haridas S."/>
            <person name="Hensen N."/>
            <person name="Bonometti L."/>
            <person name="Westerberg I."/>
            <person name="Brannstrom I.O."/>
            <person name="Guillou S."/>
            <person name="Cros-Aarteil S."/>
            <person name="Calhoun S."/>
            <person name="Kuo A."/>
            <person name="Mondo S."/>
            <person name="Pangilinan J."/>
            <person name="Riley R."/>
            <person name="Labutti K."/>
            <person name="Andreopoulos B."/>
            <person name="Lipzen A."/>
            <person name="Chen C."/>
            <person name="Yanf M."/>
            <person name="Daum C."/>
            <person name="Ng V."/>
            <person name="Clum A."/>
            <person name="Steindorff A."/>
            <person name="Ohm R."/>
            <person name="Martin F."/>
            <person name="Silar P."/>
            <person name="Natvig D."/>
            <person name="Lalanne C."/>
            <person name="Gautier V."/>
            <person name="Ament-Velasquez S.L."/>
            <person name="Kruys A."/>
            <person name="Hutchinson M.I."/>
            <person name="Powell A.J."/>
            <person name="Barry K."/>
            <person name="Miller A.N."/>
            <person name="Grigoriev I.V."/>
            <person name="Debuchy R."/>
            <person name="Gladieux P."/>
            <person name="Thoren M.H."/>
            <person name="Johannesson H."/>
        </authorList>
    </citation>
    <scope>NUCLEOTIDE SEQUENCE</scope>
    <source>
        <strain evidence="3">CBS 958.72</strain>
    </source>
</reference>
<evidence type="ECO:0000256" key="1">
    <source>
        <dbReference type="SAM" id="MobiDB-lite"/>
    </source>
</evidence>
<dbReference type="AlphaFoldDB" id="A0AAE0MYM7"/>
<gene>
    <name evidence="3" type="ORF">B0T24DRAFT_670852</name>
</gene>